<reference evidence="7 8" key="1">
    <citation type="submission" date="2019-08" db="EMBL/GenBank/DDBJ databases">
        <title>Complete genome sequence of Spiroplasma chinense CCH (DSM 19755).</title>
        <authorList>
            <person name="Shen H.-Y."/>
            <person name="Lin Y.-C."/>
            <person name="Chou L."/>
            <person name="Kuo C.-H."/>
        </authorList>
    </citation>
    <scope>NUCLEOTIDE SEQUENCE [LARGE SCALE GENOMIC DNA]</scope>
    <source>
        <strain evidence="7 8">CCH</strain>
    </source>
</reference>
<dbReference type="GO" id="GO:0016020">
    <property type="term" value="C:membrane"/>
    <property type="evidence" value="ECO:0007669"/>
    <property type="project" value="UniProtKB-SubCell"/>
</dbReference>
<dbReference type="InterPro" id="IPR007156">
    <property type="entry name" value="MamQ_LemA"/>
</dbReference>
<comment type="similarity">
    <text evidence="2">Belongs to the LemA family.</text>
</comment>
<evidence type="ECO:0000313" key="7">
    <source>
        <dbReference type="EMBL" id="QEH62122.1"/>
    </source>
</evidence>
<keyword evidence="4 6" id="KW-1133">Transmembrane helix</keyword>
<dbReference type="KEGG" id="schi:SCHIN_v1c09290"/>
<dbReference type="Proteomes" id="UP000323144">
    <property type="component" value="Chromosome"/>
</dbReference>
<keyword evidence="8" id="KW-1185">Reference proteome</keyword>
<keyword evidence="5 6" id="KW-0472">Membrane</keyword>
<dbReference type="EMBL" id="CP043026">
    <property type="protein sequence ID" value="QEH62122.1"/>
    <property type="molecule type" value="Genomic_DNA"/>
</dbReference>
<accession>A0A5B9Y7Q2</accession>
<dbReference type="PANTHER" id="PTHR34478:SF1">
    <property type="entry name" value="PROTEIN LEMA"/>
    <property type="match status" value="1"/>
</dbReference>
<dbReference type="RefSeq" id="WP_166508491.1">
    <property type="nucleotide sequence ID" value="NZ_CP043026.1"/>
</dbReference>
<proteinExistence type="inferred from homology"/>
<gene>
    <name evidence="7" type="primary">lemA</name>
    <name evidence="7" type="ORF">SCHIN_v1c09290</name>
</gene>
<name>A0A5B9Y7Q2_9MOLU</name>
<dbReference type="AlphaFoldDB" id="A0A5B9Y7Q2"/>
<dbReference type="SUPFAM" id="SSF140478">
    <property type="entry name" value="LemA-like"/>
    <property type="match status" value="1"/>
</dbReference>
<evidence type="ECO:0000313" key="8">
    <source>
        <dbReference type="Proteomes" id="UP000323144"/>
    </source>
</evidence>
<dbReference type="InterPro" id="IPR023353">
    <property type="entry name" value="LemA-like_dom_sf"/>
</dbReference>
<dbReference type="Pfam" id="PF04011">
    <property type="entry name" value="LemA"/>
    <property type="match status" value="1"/>
</dbReference>
<evidence type="ECO:0000256" key="2">
    <source>
        <dbReference type="ARBA" id="ARBA00008854"/>
    </source>
</evidence>
<protein>
    <submittedName>
        <fullName evidence="7">LemA protein</fullName>
    </submittedName>
</protein>
<organism evidence="7 8">
    <name type="scientific">Spiroplasma chinense</name>
    <dbReference type="NCBI Taxonomy" id="216932"/>
    <lineage>
        <taxon>Bacteria</taxon>
        <taxon>Bacillati</taxon>
        <taxon>Mycoplasmatota</taxon>
        <taxon>Mollicutes</taxon>
        <taxon>Entomoplasmatales</taxon>
        <taxon>Spiroplasmataceae</taxon>
        <taxon>Spiroplasma</taxon>
    </lineage>
</organism>
<feature type="transmembrane region" description="Helical" evidence="6">
    <location>
        <begin position="24"/>
        <end position="42"/>
    </location>
</feature>
<sequence>MMITPEQKYNNINNLANTKPKKSFLGALIWYISFIIIIPLIAHVSNVNRLRRLNTKVSEAESGIDVQLKKRRDTLIKLIDSVKSGIKFEKETLTTLTAMRTGVGLDEMQKNASMLNKVAKDVSIQLENYPDLKSTALVADLMAQTGKIEDDISASRRIYNSNVSIFNQEINIYPKNIAAGQLGYVFKSFFEITEEERADVEISF</sequence>
<dbReference type="PANTHER" id="PTHR34478">
    <property type="entry name" value="PROTEIN LEMA"/>
    <property type="match status" value="1"/>
</dbReference>
<evidence type="ECO:0000256" key="3">
    <source>
        <dbReference type="ARBA" id="ARBA00022692"/>
    </source>
</evidence>
<evidence type="ECO:0000256" key="1">
    <source>
        <dbReference type="ARBA" id="ARBA00004167"/>
    </source>
</evidence>
<comment type="subcellular location">
    <subcellularLocation>
        <location evidence="1">Membrane</location>
        <topology evidence="1">Single-pass membrane protein</topology>
    </subcellularLocation>
</comment>
<evidence type="ECO:0000256" key="4">
    <source>
        <dbReference type="ARBA" id="ARBA00022989"/>
    </source>
</evidence>
<dbReference type="Gene3D" id="1.20.1440.20">
    <property type="entry name" value="LemA-like domain"/>
    <property type="match status" value="1"/>
</dbReference>
<evidence type="ECO:0000256" key="5">
    <source>
        <dbReference type="ARBA" id="ARBA00023136"/>
    </source>
</evidence>
<keyword evidence="3 6" id="KW-0812">Transmembrane</keyword>
<evidence type="ECO:0000256" key="6">
    <source>
        <dbReference type="SAM" id="Phobius"/>
    </source>
</evidence>